<dbReference type="RefSeq" id="WP_110659208.1">
    <property type="nucleotide sequence ID" value="NZ_PDLL01000082.1"/>
</dbReference>
<dbReference type="PRINTS" id="PR00111">
    <property type="entry name" value="ABHYDROLASE"/>
</dbReference>
<dbReference type="PANTHER" id="PTHR43798">
    <property type="entry name" value="MONOACYLGLYCEROL LIPASE"/>
    <property type="match status" value="1"/>
</dbReference>
<dbReference type="SUPFAM" id="SSF53474">
    <property type="entry name" value="alpha/beta-Hydrolases"/>
    <property type="match status" value="1"/>
</dbReference>
<dbReference type="OrthoDB" id="2086224at2"/>
<gene>
    <name evidence="2" type="ORF">CRX42_09510</name>
</gene>
<accession>A0A2W0F9C6</accession>
<keyword evidence="2" id="KW-0378">Hydrolase</keyword>
<dbReference type="PRINTS" id="PR00412">
    <property type="entry name" value="EPOXHYDRLASE"/>
</dbReference>
<feature type="domain" description="AB hydrolase-1" evidence="1">
    <location>
        <begin position="74"/>
        <end position="308"/>
    </location>
</feature>
<dbReference type="InterPro" id="IPR000073">
    <property type="entry name" value="AB_hydrolase_1"/>
</dbReference>
<comment type="caution">
    <text evidence="2">The sequence shown here is derived from an EMBL/GenBank/DDBJ whole genome shotgun (WGS) entry which is preliminary data.</text>
</comment>
<dbReference type="InterPro" id="IPR029058">
    <property type="entry name" value="AB_hydrolase_fold"/>
</dbReference>
<protein>
    <submittedName>
        <fullName evidence="2">Alpha/beta hydrolase</fullName>
    </submittedName>
</protein>
<dbReference type="AlphaFoldDB" id="A0A2W0F9C6"/>
<dbReference type="GO" id="GO:0047372">
    <property type="term" value="F:monoacylglycerol lipase activity"/>
    <property type="evidence" value="ECO:0007669"/>
    <property type="project" value="TreeGrafter"/>
</dbReference>
<evidence type="ECO:0000313" key="3">
    <source>
        <dbReference type="Proteomes" id="UP000247437"/>
    </source>
</evidence>
<evidence type="ECO:0000259" key="1">
    <source>
        <dbReference type="Pfam" id="PF00561"/>
    </source>
</evidence>
<dbReference type="GO" id="GO:0016020">
    <property type="term" value="C:membrane"/>
    <property type="evidence" value="ECO:0007669"/>
    <property type="project" value="TreeGrafter"/>
</dbReference>
<dbReference type="InterPro" id="IPR050266">
    <property type="entry name" value="AB_hydrolase_sf"/>
</dbReference>
<dbReference type="Proteomes" id="UP000247437">
    <property type="component" value="Unassembled WGS sequence"/>
</dbReference>
<dbReference type="InterPro" id="IPR000639">
    <property type="entry name" value="Epox_hydrolase-like"/>
</dbReference>
<dbReference type="PANTHER" id="PTHR43798:SF5">
    <property type="entry name" value="MONOACYLGLYCEROL LIPASE ABHD6"/>
    <property type="match status" value="1"/>
</dbReference>
<dbReference type="Gene3D" id="3.40.50.1820">
    <property type="entry name" value="alpha/beta hydrolase"/>
    <property type="match status" value="1"/>
</dbReference>
<evidence type="ECO:0000313" key="2">
    <source>
        <dbReference type="EMBL" id="PYY70804.1"/>
    </source>
</evidence>
<sequence length="328" mass="35995">MDTRQRFSLFHTIRSSRYILLFSVILILATLPFSGTAHSTPADINPTAKSSLQTRSIQAGDTTWSYYEGEKNGPVLLLVHGFSSNKEVWRPLGEDLGARFHVVIPDLPGWGDSTRLAGGSYDIDAQAARLNDFLLALDLREINLVGHSMGGAIAGVFAAERPERIARLVLISPLGLSFVENDFIRALNAGDNPFIYDDRAGVERTARLVYLDPPEMSDQEVENAIAGNRRQRSFIESTLAQIRPPSQWLALDHRLAQLTMPVLGIGCREDKVIDISALETMQNGLPDGRVEKPVTLEGCNHLPMLERPVATGQLLSDFAAGTQPPEAL</sequence>
<reference evidence="2 3" key="1">
    <citation type="journal article" date="2018" name="Appl. Microbiol. Biotechnol.">
        <title>Characterization of the caprolactam degradation pathway in Pseudomonas jessenii using mass spectrometry-based proteomics.</title>
        <authorList>
            <person name="Otzen M."/>
            <person name="Palacio C."/>
            <person name="Janssen D.B."/>
        </authorList>
    </citation>
    <scope>NUCLEOTIDE SEQUENCE [LARGE SCALE GENOMIC DNA]</scope>
    <source>
        <strain evidence="2 3">GO3</strain>
    </source>
</reference>
<dbReference type="EMBL" id="PDLL01000082">
    <property type="protein sequence ID" value="PYY70804.1"/>
    <property type="molecule type" value="Genomic_DNA"/>
</dbReference>
<dbReference type="Pfam" id="PF00561">
    <property type="entry name" value="Abhydrolase_1"/>
    <property type="match status" value="1"/>
</dbReference>
<proteinExistence type="predicted"/>
<name>A0A2W0F9C6_PSEJE</name>
<dbReference type="GO" id="GO:0046464">
    <property type="term" value="P:acylglycerol catabolic process"/>
    <property type="evidence" value="ECO:0007669"/>
    <property type="project" value="TreeGrafter"/>
</dbReference>
<organism evidence="2 3">
    <name type="scientific">Pseudomonas jessenii</name>
    <dbReference type="NCBI Taxonomy" id="77298"/>
    <lineage>
        <taxon>Bacteria</taxon>
        <taxon>Pseudomonadati</taxon>
        <taxon>Pseudomonadota</taxon>
        <taxon>Gammaproteobacteria</taxon>
        <taxon>Pseudomonadales</taxon>
        <taxon>Pseudomonadaceae</taxon>
        <taxon>Pseudomonas</taxon>
    </lineage>
</organism>